<reference evidence="2 3" key="1">
    <citation type="submission" date="2020-06" db="EMBL/GenBank/DDBJ databases">
        <title>Dyadobacter sandarakinus sp. nov., isolated from the soil of the Arctic Yellow River Station.</title>
        <authorList>
            <person name="Zhang Y."/>
            <person name="Peng F."/>
        </authorList>
    </citation>
    <scope>NUCLEOTIDE SEQUENCE [LARGE SCALE GENOMIC DNA]</scope>
    <source>
        <strain evidence="2 3">Q3-56</strain>
    </source>
</reference>
<keyword evidence="1" id="KW-0472">Membrane</keyword>
<evidence type="ECO:0000313" key="3">
    <source>
        <dbReference type="Proteomes" id="UP000612680"/>
    </source>
</evidence>
<dbReference type="Proteomes" id="UP000612680">
    <property type="component" value="Chromosome"/>
</dbReference>
<feature type="transmembrane region" description="Helical" evidence="1">
    <location>
        <begin position="236"/>
        <end position="253"/>
    </location>
</feature>
<dbReference type="RefSeq" id="WP_204658146.1">
    <property type="nucleotide sequence ID" value="NZ_CP056775.1"/>
</dbReference>
<feature type="transmembrane region" description="Helical" evidence="1">
    <location>
        <begin position="259"/>
        <end position="279"/>
    </location>
</feature>
<feature type="transmembrane region" description="Helical" evidence="1">
    <location>
        <begin position="348"/>
        <end position="365"/>
    </location>
</feature>
<feature type="transmembrane region" description="Helical" evidence="1">
    <location>
        <begin position="113"/>
        <end position="132"/>
    </location>
</feature>
<dbReference type="EMBL" id="CP056775">
    <property type="protein sequence ID" value="QRR02819.1"/>
    <property type="molecule type" value="Genomic_DNA"/>
</dbReference>
<sequence length="428" mass="48633">MPKYPSIALCIALVFTFLFTLLQHTPGLPSFDDYDTTLAFIRKFYFENTTVGEKAATLFSRHNEHRILISKSAAALYYAIFHKLSFAHLVYFQNCFLFGFFGLMLAIMRRNGLLNAGNVLFAVTFLFGLAFWQVTFYYWGGIQHYTVFFFSFLSLFLLDRSTRAFSGHFAAALAAATIAVFTFGNGFLVLPVGAFLLFVQKKKTMLYSWLLVSAILSLLTFLHMPESAAKVVPFRIDWMARLFFTFLGSFIYINPAAGQVPNIILCMGAGLAVLVFWLWLLRSGYAFRNPLLYGLLTLPILTGLIISISRFDTKAAGGIAPRYMFFTASIPVLLFLIGLDLKILRKKWINPIVFASVVLWGVVYYNNLRELEKTNTGLVQTIKRWQKDPGTALVYYREAAPYSEMLQWAVDRKVVELDDAILRNPDPK</sequence>
<keyword evidence="3" id="KW-1185">Reference proteome</keyword>
<feature type="transmembrane region" description="Helical" evidence="1">
    <location>
        <begin position="323"/>
        <end position="341"/>
    </location>
</feature>
<feature type="transmembrane region" description="Helical" evidence="1">
    <location>
        <begin position="86"/>
        <end position="106"/>
    </location>
</feature>
<proteinExistence type="predicted"/>
<organism evidence="2 3">
    <name type="scientific">Dyadobacter sandarakinus</name>
    <dbReference type="NCBI Taxonomy" id="2747268"/>
    <lineage>
        <taxon>Bacteria</taxon>
        <taxon>Pseudomonadati</taxon>
        <taxon>Bacteroidota</taxon>
        <taxon>Cytophagia</taxon>
        <taxon>Cytophagales</taxon>
        <taxon>Spirosomataceae</taxon>
        <taxon>Dyadobacter</taxon>
    </lineage>
</organism>
<name>A0ABX7IA56_9BACT</name>
<feature type="transmembrane region" description="Helical" evidence="1">
    <location>
        <begin position="291"/>
        <end position="311"/>
    </location>
</feature>
<gene>
    <name evidence="2" type="ORF">HWI92_18815</name>
</gene>
<feature type="transmembrane region" description="Helical" evidence="1">
    <location>
        <begin position="205"/>
        <end position="224"/>
    </location>
</feature>
<evidence type="ECO:0000313" key="2">
    <source>
        <dbReference type="EMBL" id="QRR02819.1"/>
    </source>
</evidence>
<keyword evidence="1" id="KW-1133">Transmembrane helix</keyword>
<feature type="transmembrane region" description="Helical" evidence="1">
    <location>
        <begin position="170"/>
        <end position="199"/>
    </location>
</feature>
<keyword evidence="1" id="KW-0812">Transmembrane</keyword>
<evidence type="ECO:0000256" key="1">
    <source>
        <dbReference type="SAM" id="Phobius"/>
    </source>
</evidence>
<protein>
    <recommendedName>
        <fullName evidence="4">Dolichyl-phosphate-mannose-protein mannosyltransferase</fullName>
    </recommendedName>
</protein>
<evidence type="ECO:0008006" key="4">
    <source>
        <dbReference type="Google" id="ProtNLM"/>
    </source>
</evidence>
<accession>A0ABX7IA56</accession>